<name>A0AAV2NUW1_9HYME</name>
<proteinExistence type="predicted"/>
<dbReference type="AlphaFoldDB" id="A0AAV2NUW1"/>
<sequence>MRNSELERRCRRVITTLEDGMLAMQKIAEDRSARVDVAASRRSTPSTIIHVIADNLFRRNRGECTAHGGLVAGNLVNIHVRIKPLAPVSAGRIEGKRRGDDMEGER</sequence>
<keyword evidence="2" id="KW-1185">Reference proteome</keyword>
<gene>
    <name evidence="1" type="ORF">LPLAT_LOCUS9986</name>
</gene>
<accession>A0AAV2NUW1</accession>
<organism evidence="1 2">
    <name type="scientific">Lasius platythorax</name>
    <dbReference type="NCBI Taxonomy" id="488582"/>
    <lineage>
        <taxon>Eukaryota</taxon>
        <taxon>Metazoa</taxon>
        <taxon>Ecdysozoa</taxon>
        <taxon>Arthropoda</taxon>
        <taxon>Hexapoda</taxon>
        <taxon>Insecta</taxon>
        <taxon>Pterygota</taxon>
        <taxon>Neoptera</taxon>
        <taxon>Endopterygota</taxon>
        <taxon>Hymenoptera</taxon>
        <taxon>Apocrita</taxon>
        <taxon>Aculeata</taxon>
        <taxon>Formicoidea</taxon>
        <taxon>Formicidae</taxon>
        <taxon>Formicinae</taxon>
        <taxon>Lasius</taxon>
        <taxon>Lasius</taxon>
    </lineage>
</organism>
<evidence type="ECO:0000313" key="1">
    <source>
        <dbReference type="EMBL" id="CAL1684339.1"/>
    </source>
</evidence>
<protein>
    <submittedName>
        <fullName evidence="1">Uncharacterized protein</fullName>
    </submittedName>
</protein>
<reference evidence="1" key="1">
    <citation type="submission" date="2024-04" db="EMBL/GenBank/DDBJ databases">
        <authorList>
            <consortium name="Molecular Ecology Group"/>
        </authorList>
    </citation>
    <scope>NUCLEOTIDE SEQUENCE</scope>
</reference>
<evidence type="ECO:0000313" key="2">
    <source>
        <dbReference type="Proteomes" id="UP001497644"/>
    </source>
</evidence>
<dbReference type="Proteomes" id="UP001497644">
    <property type="component" value="Chromosome 5"/>
</dbReference>
<dbReference type="EMBL" id="OZ034828">
    <property type="protein sequence ID" value="CAL1684339.1"/>
    <property type="molecule type" value="Genomic_DNA"/>
</dbReference>